<dbReference type="Pfam" id="PF07586">
    <property type="entry name" value="HXXSHH"/>
    <property type="match status" value="1"/>
</dbReference>
<dbReference type="InterPro" id="IPR011447">
    <property type="entry name" value="DUF1552"/>
</dbReference>
<keyword evidence="3" id="KW-1185">Reference proteome</keyword>
<proteinExistence type="predicted"/>
<reference evidence="2 3" key="1">
    <citation type="submission" date="2021-04" db="EMBL/GenBank/DDBJ databases">
        <authorList>
            <person name="Ivanova A."/>
        </authorList>
    </citation>
    <scope>NUCLEOTIDE SEQUENCE [LARGE SCALE GENOMIC DNA]</scope>
    <source>
        <strain evidence="2 3">G18</strain>
    </source>
</reference>
<feature type="region of interest" description="Disordered" evidence="1">
    <location>
        <begin position="250"/>
        <end position="278"/>
    </location>
</feature>
<dbReference type="Proteomes" id="UP000676565">
    <property type="component" value="Unassembled WGS sequence"/>
</dbReference>
<evidence type="ECO:0000313" key="3">
    <source>
        <dbReference type="Proteomes" id="UP000676565"/>
    </source>
</evidence>
<dbReference type="PROSITE" id="PS51318">
    <property type="entry name" value="TAT"/>
    <property type="match status" value="1"/>
</dbReference>
<sequence length="448" mass="48645">MPDAADRSNAQTSRRTFLRGAGVTMALPWLESVPVWGAAPGVPEASSSVAPKRFAALFMGCGISPDHWWAKGAGADMELGKSLEPLTKLKHKLNVVHGLFNKSATGVGIHPGQTGNILSGAALQKGAELRGGISVDQVIANHFRDQTDQSSLVLGCEQPTTGYHETNFSMAYSSHISWQSATSPVPMEAYPSLAFDSLFDNRGTRRNQSVLDRVRTEASALSGQVSADDRARLDEYLTSVREVEKRIESARAHKDKADGRARDRGKPVAGMKRPDDGLPEDVREHMRLMCDLIAIGFQTDKTRVASLLLCRDISGLFYPFLGVREAHHGASHSDRSEAYEKVTRFYVSQFAYLASKLDAMKEGEATVLDNSCLLFVNSMWSGSAHDSSKVPLLLAGGLGGTLKTGRALDYREKGNANRKLCSLYLSLLDRMGVKADKFGDADTRLAGL</sequence>
<evidence type="ECO:0000313" key="2">
    <source>
        <dbReference type="EMBL" id="MBP3959897.1"/>
    </source>
</evidence>
<dbReference type="RefSeq" id="WP_210660772.1">
    <property type="nucleotide sequence ID" value="NZ_JAGKQQ010000001.1"/>
</dbReference>
<dbReference type="EMBL" id="JAGKQQ010000001">
    <property type="protein sequence ID" value="MBP3959897.1"/>
    <property type="molecule type" value="Genomic_DNA"/>
</dbReference>
<organism evidence="2 3">
    <name type="scientific">Gemmata palustris</name>
    <dbReference type="NCBI Taxonomy" id="2822762"/>
    <lineage>
        <taxon>Bacteria</taxon>
        <taxon>Pseudomonadati</taxon>
        <taxon>Planctomycetota</taxon>
        <taxon>Planctomycetia</taxon>
        <taxon>Gemmatales</taxon>
        <taxon>Gemmataceae</taxon>
        <taxon>Gemmata</taxon>
    </lineage>
</organism>
<evidence type="ECO:0000256" key="1">
    <source>
        <dbReference type="SAM" id="MobiDB-lite"/>
    </source>
</evidence>
<comment type="caution">
    <text evidence="2">The sequence shown here is derived from an EMBL/GenBank/DDBJ whole genome shotgun (WGS) entry which is preliminary data.</text>
</comment>
<accession>A0ABS5C1N0</accession>
<protein>
    <submittedName>
        <fullName evidence="2">DUF1552 domain-containing protein</fullName>
    </submittedName>
</protein>
<gene>
    <name evidence="2" type="ORF">J8F10_32020</name>
</gene>
<dbReference type="InterPro" id="IPR006311">
    <property type="entry name" value="TAT_signal"/>
</dbReference>
<name>A0ABS5C1N0_9BACT</name>